<dbReference type="PANTHER" id="PTHR30185">
    <property type="entry name" value="CRYPTIC BETA-GLUCOSIDE BGL OPERON ANTITERMINATOR"/>
    <property type="match status" value="1"/>
</dbReference>
<feature type="domain" description="HTH deoR-type" evidence="5">
    <location>
        <begin position="1"/>
        <end position="60"/>
    </location>
</feature>
<dbReference type="GO" id="GO:0003700">
    <property type="term" value="F:DNA-binding transcription factor activity"/>
    <property type="evidence" value="ECO:0007669"/>
    <property type="project" value="InterPro"/>
</dbReference>
<dbReference type="SUPFAM" id="SSF46785">
    <property type="entry name" value="Winged helix' DNA-binding domain"/>
    <property type="match status" value="1"/>
</dbReference>
<dbReference type="InterPro" id="IPR036390">
    <property type="entry name" value="WH_DNA-bd_sf"/>
</dbReference>
<sequence length="618" mass="71281">MTSRQKKIMELLAEHEFLTSQKIAALLHVSDRTVRNDIREINGETGLERILSRKGQGYYLKDQPMEGSETSFNLESEEDLKREIVRRVLFDKAVSYLELADELYISDSMLAKLVGQINRSMERKYVSGRICKKNGLLVLDLSESEKRDYYSHYVIISNLDQYFDLGSYQPFFEYVNMLEWKELLLKSGIHKEKRYYDTTVISLMIHTAVAAERIAAGYELETVDDERRLSGNDTDTIGEILAGLGDMLGLSLPSHENVYFRKLFLNDFYYAKEEGSQAEDILSRILVEINVEYGFDFTEDEEFQKELEAQLDGILQRSRNEQYLINPVLPRVKSRYPLEYDISIFFADRFKRITGVEISEFEIGMITVHFIRAMESNLGRMEKKVVLINPFGKQITELMIKRLSEIGECSLKIACSYSIFHYPQDMPKDITAVLTTVPLPSLPDGVTVILCRNFLDYHEKEKLLTVVRENQVSSVKSYFKTLFKPTLFFTDMEFNSKEEAIVFMCRNLKEQGYVGEAFAESVMQREAIAPTAFEPGFAFAHAMENNAECTAVCVCILKNKLAWGEHNVKIIFLFAMAATWNHTIIPVYNVMIDNLFKANTIQKLAKINDSRKFLDLLI</sequence>
<dbReference type="CDD" id="cd00211">
    <property type="entry name" value="PTS_IIA_fru"/>
    <property type="match status" value="1"/>
</dbReference>
<dbReference type="STRING" id="610130.Closa_3636"/>
<evidence type="ECO:0000256" key="2">
    <source>
        <dbReference type="ARBA" id="ARBA00023015"/>
    </source>
</evidence>
<dbReference type="PROSITE" id="PS51000">
    <property type="entry name" value="HTH_DEOR_2"/>
    <property type="match status" value="1"/>
</dbReference>
<feature type="domain" description="PRD" evidence="7">
    <location>
        <begin position="273"/>
        <end position="380"/>
    </location>
</feature>
<reference evidence="8" key="1">
    <citation type="submission" date="2010-07" db="EMBL/GenBank/DDBJ databases">
        <title>Complete sequence of Clostridium saccharolyticum WM1.</title>
        <authorList>
            <consortium name="US DOE Joint Genome Institute"/>
            <person name="Lucas S."/>
            <person name="Copeland A."/>
            <person name="Lapidus A."/>
            <person name="Cheng J.-F."/>
            <person name="Bruce D."/>
            <person name="Goodwin L."/>
            <person name="Pitluck S."/>
            <person name="Chertkov O."/>
            <person name="Detter J.C."/>
            <person name="Han C."/>
            <person name="Tapia R."/>
            <person name="Land M."/>
            <person name="Hauser L."/>
            <person name="Chang Y.-J."/>
            <person name="Jeffries C."/>
            <person name="Kyrpides N."/>
            <person name="Ivanova N."/>
            <person name="Mikhailova N."/>
            <person name="Mouttaki H."/>
            <person name="Lin L."/>
            <person name="Zhou J."/>
            <person name="Hemme C.L."/>
            <person name="Woyke T."/>
        </authorList>
    </citation>
    <scope>NUCLEOTIDE SEQUENCE [LARGE SCALE GENOMIC DNA]</scope>
    <source>
        <strain evidence="8">WM1</strain>
    </source>
</reference>
<dbReference type="PANTHER" id="PTHR30185:SF12">
    <property type="entry name" value="TRANSCRIPTIONAL REGULATOR MANR"/>
    <property type="match status" value="1"/>
</dbReference>
<dbReference type="Proteomes" id="UP000001662">
    <property type="component" value="Chromosome"/>
</dbReference>
<dbReference type="RefSeq" id="WP_013274225.1">
    <property type="nucleotide sequence ID" value="NC_014376.1"/>
</dbReference>
<gene>
    <name evidence="8" type="ordered locus">Closa_3636</name>
</gene>
<name>D9RAW2_LACSW</name>
<dbReference type="PaxDb" id="610130-Closa_3636"/>
<dbReference type="eggNOG" id="COG3711">
    <property type="taxonomic scope" value="Bacteria"/>
</dbReference>
<dbReference type="InterPro" id="IPR050661">
    <property type="entry name" value="BglG_antiterminators"/>
</dbReference>
<keyword evidence="2" id="KW-0805">Transcription regulation</keyword>
<evidence type="ECO:0000256" key="4">
    <source>
        <dbReference type="ARBA" id="ARBA00023163"/>
    </source>
</evidence>
<dbReference type="EMBL" id="CP002109">
    <property type="protein sequence ID" value="ADL06159.1"/>
    <property type="molecule type" value="Genomic_DNA"/>
</dbReference>
<dbReference type="InterPro" id="IPR016152">
    <property type="entry name" value="PTrfase/Anion_transptr"/>
</dbReference>
<dbReference type="eggNOG" id="COG1762">
    <property type="taxonomic scope" value="Bacteria"/>
</dbReference>
<dbReference type="AlphaFoldDB" id="D9RAW2"/>
<dbReference type="InterPro" id="IPR001034">
    <property type="entry name" value="DeoR_HTH"/>
</dbReference>
<dbReference type="InterPro" id="IPR036634">
    <property type="entry name" value="PRD_sf"/>
</dbReference>
<dbReference type="InterPro" id="IPR002178">
    <property type="entry name" value="PTS_EIIA_type-2_dom"/>
</dbReference>
<dbReference type="SUPFAM" id="SSF55804">
    <property type="entry name" value="Phoshotransferase/anion transport protein"/>
    <property type="match status" value="1"/>
</dbReference>
<dbReference type="InterPro" id="IPR013196">
    <property type="entry name" value="HTH_11"/>
</dbReference>
<proteinExistence type="predicted"/>
<dbReference type="InterPro" id="IPR036388">
    <property type="entry name" value="WH-like_DNA-bd_sf"/>
</dbReference>
<dbReference type="Pfam" id="PF00359">
    <property type="entry name" value="PTS_EIIA_2"/>
    <property type="match status" value="1"/>
</dbReference>
<evidence type="ECO:0000259" key="6">
    <source>
        <dbReference type="PROSITE" id="PS51094"/>
    </source>
</evidence>
<dbReference type="SUPFAM" id="SSF63520">
    <property type="entry name" value="PTS-regulatory domain, PRD"/>
    <property type="match status" value="1"/>
</dbReference>
<dbReference type="Pfam" id="PF00874">
    <property type="entry name" value="PRD"/>
    <property type="match status" value="1"/>
</dbReference>
<dbReference type="GO" id="GO:0003677">
    <property type="term" value="F:DNA binding"/>
    <property type="evidence" value="ECO:0007669"/>
    <property type="project" value="UniProtKB-KW"/>
</dbReference>
<evidence type="ECO:0000256" key="3">
    <source>
        <dbReference type="ARBA" id="ARBA00023125"/>
    </source>
</evidence>
<evidence type="ECO:0000256" key="1">
    <source>
        <dbReference type="ARBA" id="ARBA00022737"/>
    </source>
</evidence>
<evidence type="ECO:0000313" key="8">
    <source>
        <dbReference type="EMBL" id="ADL06159.1"/>
    </source>
</evidence>
<dbReference type="SMART" id="SM00420">
    <property type="entry name" value="HTH_DEOR"/>
    <property type="match status" value="1"/>
</dbReference>
<organism evidence="8 9">
    <name type="scientific">Lacrimispora saccharolytica (strain ATCC 35040 / DSM 2544 / NRCC 2533 / WM1)</name>
    <name type="common">Clostridium saccharolyticum</name>
    <dbReference type="NCBI Taxonomy" id="610130"/>
    <lineage>
        <taxon>Bacteria</taxon>
        <taxon>Bacillati</taxon>
        <taxon>Bacillota</taxon>
        <taxon>Clostridia</taxon>
        <taxon>Lachnospirales</taxon>
        <taxon>Lachnospiraceae</taxon>
        <taxon>Lacrimispora</taxon>
    </lineage>
</organism>
<evidence type="ECO:0000313" key="9">
    <source>
        <dbReference type="Proteomes" id="UP000001662"/>
    </source>
</evidence>
<dbReference type="InterPro" id="IPR018356">
    <property type="entry name" value="Tscrpt_reg_HTH_DeoR_CS"/>
</dbReference>
<feature type="domain" description="PTS EIIA type-2" evidence="6">
    <location>
        <begin position="481"/>
        <end position="618"/>
    </location>
</feature>
<accession>D9RAW2</accession>
<keyword evidence="3" id="KW-0238">DNA-binding</keyword>
<dbReference type="KEGG" id="csh:Closa_3636"/>
<keyword evidence="1" id="KW-0677">Repeat</keyword>
<keyword evidence="9" id="KW-1185">Reference proteome</keyword>
<evidence type="ECO:0000259" key="5">
    <source>
        <dbReference type="PROSITE" id="PS51000"/>
    </source>
</evidence>
<dbReference type="OrthoDB" id="3175596at2"/>
<dbReference type="PROSITE" id="PS00894">
    <property type="entry name" value="HTH_DEOR_1"/>
    <property type="match status" value="1"/>
</dbReference>
<dbReference type="InterPro" id="IPR011608">
    <property type="entry name" value="PRD"/>
</dbReference>
<dbReference type="Gene3D" id="1.10.10.10">
    <property type="entry name" value="Winged helix-like DNA-binding domain superfamily/Winged helix DNA-binding domain"/>
    <property type="match status" value="1"/>
</dbReference>
<dbReference type="PROSITE" id="PS51094">
    <property type="entry name" value="PTS_EIIA_TYPE_2"/>
    <property type="match status" value="1"/>
</dbReference>
<dbReference type="PROSITE" id="PS51372">
    <property type="entry name" value="PRD_2"/>
    <property type="match status" value="1"/>
</dbReference>
<dbReference type="Gene3D" id="1.10.1790.10">
    <property type="entry name" value="PRD domain"/>
    <property type="match status" value="1"/>
</dbReference>
<keyword evidence="4" id="KW-0804">Transcription</keyword>
<evidence type="ECO:0000259" key="7">
    <source>
        <dbReference type="PROSITE" id="PS51372"/>
    </source>
</evidence>
<dbReference type="HOGENOM" id="CLU_013442_5_2_9"/>
<dbReference type="Gene3D" id="3.40.930.10">
    <property type="entry name" value="Mannitol-specific EII, Chain A"/>
    <property type="match status" value="1"/>
</dbReference>
<dbReference type="Pfam" id="PF08279">
    <property type="entry name" value="HTH_11"/>
    <property type="match status" value="1"/>
</dbReference>
<protein>
    <submittedName>
        <fullName evidence="8">Transcriptional antiterminator, BglG</fullName>
    </submittedName>
</protein>